<comment type="caution">
    <text evidence="2">The sequence shown here is derived from an EMBL/GenBank/DDBJ whole genome shotgun (WGS) entry which is preliminary data.</text>
</comment>
<feature type="transmembrane region" description="Helical" evidence="1">
    <location>
        <begin position="23"/>
        <end position="46"/>
    </location>
</feature>
<keyword evidence="1" id="KW-1133">Transmembrane helix</keyword>
<reference evidence="2" key="1">
    <citation type="submission" date="2020-09" db="EMBL/GenBank/DDBJ databases">
        <title>Genome-Enabled Discovery of Anthraquinone Biosynthesis in Senna tora.</title>
        <authorList>
            <person name="Kang S.-H."/>
            <person name="Pandey R.P."/>
            <person name="Lee C.-M."/>
            <person name="Sim J.-S."/>
            <person name="Jeong J.-T."/>
            <person name="Choi B.-S."/>
            <person name="Jung M."/>
            <person name="Ginzburg D."/>
            <person name="Zhao K."/>
            <person name="Won S.Y."/>
            <person name="Oh T.-J."/>
            <person name="Yu Y."/>
            <person name="Kim N.-H."/>
            <person name="Lee O.R."/>
            <person name="Lee T.-H."/>
            <person name="Bashyal P."/>
            <person name="Kim T.-S."/>
            <person name="Lee W.-H."/>
            <person name="Kawkins C."/>
            <person name="Kim C.-K."/>
            <person name="Kim J.S."/>
            <person name="Ahn B.O."/>
            <person name="Rhee S.Y."/>
            <person name="Sohng J.K."/>
        </authorList>
    </citation>
    <scope>NUCLEOTIDE SEQUENCE</scope>
    <source>
        <tissue evidence="2">Leaf</tissue>
    </source>
</reference>
<evidence type="ECO:0000256" key="1">
    <source>
        <dbReference type="SAM" id="Phobius"/>
    </source>
</evidence>
<dbReference type="AlphaFoldDB" id="A0A834TIA2"/>
<protein>
    <submittedName>
        <fullName evidence="2">Uncharacterized protein</fullName>
    </submittedName>
</protein>
<dbReference type="Proteomes" id="UP000634136">
    <property type="component" value="Unassembled WGS sequence"/>
</dbReference>
<organism evidence="2 3">
    <name type="scientific">Senna tora</name>
    <dbReference type="NCBI Taxonomy" id="362788"/>
    <lineage>
        <taxon>Eukaryota</taxon>
        <taxon>Viridiplantae</taxon>
        <taxon>Streptophyta</taxon>
        <taxon>Embryophyta</taxon>
        <taxon>Tracheophyta</taxon>
        <taxon>Spermatophyta</taxon>
        <taxon>Magnoliopsida</taxon>
        <taxon>eudicotyledons</taxon>
        <taxon>Gunneridae</taxon>
        <taxon>Pentapetalae</taxon>
        <taxon>rosids</taxon>
        <taxon>fabids</taxon>
        <taxon>Fabales</taxon>
        <taxon>Fabaceae</taxon>
        <taxon>Caesalpinioideae</taxon>
        <taxon>Cassia clade</taxon>
        <taxon>Senna</taxon>
    </lineage>
</organism>
<evidence type="ECO:0000313" key="2">
    <source>
        <dbReference type="EMBL" id="KAF7822593.1"/>
    </source>
</evidence>
<keyword evidence="3" id="KW-1185">Reference proteome</keyword>
<keyword evidence="1" id="KW-0472">Membrane</keyword>
<proteinExistence type="predicted"/>
<name>A0A834TIA2_9FABA</name>
<keyword evidence="1" id="KW-0812">Transmembrane</keyword>
<evidence type="ECO:0000313" key="3">
    <source>
        <dbReference type="Proteomes" id="UP000634136"/>
    </source>
</evidence>
<accession>A0A834TIA2</accession>
<gene>
    <name evidence="2" type="ORF">G2W53_020737</name>
</gene>
<sequence length="77" mass="8375">MLARSILVEPSASPLVAASPASFFGMALSITMLTIFVLLGLIFSLVASRVILPLVEDLTPHHIVNRVEPHQELQKLN</sequence>
<dbReference type="EMBL" id="JAAIUW010000007">
    <property type="protein sequence ID" value="KAF7822593.1"/>
    <property type="molecule type" value="Genomic_DNA"/>
</dbReference>